<accession>A0AAV7P8N1</accession>
<evidence type="ECO:0000313" key="3">
    <source>
        <dbReference type="Proteomes" id="UP001066276"/>
    </source>
</evidence>
<dbReference type="AlphaFoldDB" id="A0AAV7P8N1"/>
<protein>
    <submittedName>
        <fullName evidence="2">Uncharacterized protein</fullName>
    </submittedName>
</protein>
<sequence length="129" mass="14168">MPRRGLGLGSSPPPLQMQEACGHPSARACCLRLQQALFHPVPGLLRLKGRRQLTSSGFRCSRATPPEGQAGTGGTEAARNFKPQVKFLLYSLLKRHLWDDIPVKPKKINARSNVYTGTAYMDVVWQGIG</sequence>
<keyword evidence="3" id="KW-1185">Reference proteome</keyword>
<dbReference type="Proteomes" id="UP001066276">
    <property type="component" value="Chromosome 7"/>
</dbReference>
<dbReference type="EMBL" id="JANPWB010000011">
    <property type="protein sequence ID" value="KAJ1123836.1"/>
    <property type="molecule type" value="Genomic_DNA"/>
</dbReference>
<name>A0AAV7P8N1_PLEWA</name>
<gene>
    <name evidence="2" type="ORF">NDU88_002303</name>
</gene>
<comment type="caution">
    <text evidence="2">The sequence shown here is derived from an EMBL/GenBank/DDBJ whole genome shotgun (WGS) entry which is preliminary data.</text>
</comment>
<feature type="region of interest" description="Disordered" evidence="1">
    <location>
        <begin position="57"/>
        <end position="77"/>
    </location>
</feature>
<organism evidence="2 3">
    <name type="scientific">Pleurodeles waltl</name>
    <name type="common">Iberian ribbed newt</name>
    <dbReference type="NCBI Taxonomy" id="8319"/>
    <lineage>
        <taxon>Eukaryota</taxon>
        <taxon>Metazoa</taxon>
        <taxon>Chordata</taxon>
        <taxon>Craniata</taxon>
        <taxon>Vertebrata</taxon>
        <taxon>Euteleostomi</taxon>
        <taxon>Amphibia</taxon>
        <taxon>Batrachia</taxon>
        <taxon>Caudata</taxon>
        <taxon>Salamandroidea</taxon>
        <taxon>Salamandridae</taxon>
        <taxon>Pleurodelinae</taxon>
        <taxon>Pleurodeles</taxon>
    </lineage>
</organism>
<evidence type="ECO:0000313" key="2">
    <source>
        <dbReference type="EMBL" id="KAJ1123836.1"/>
    </source>
</evidence>
<reference evidence="2" key="1">
    <citation type="journal article" date="2022" name="bioRxiv">
        <title>Sequencing and chromosome-scale assembly of the giantPleurodeles waltlgenome.</title>
        <authorList>
            <person name="Brown T."/>
            <person name="Elewa A."/>
            <person name="Iarovenko S."/>
            <person name="Subramanian E."/>
            <person name="Araus A.J."/>
            <person name="Petzold A."/>
            <person name="Susuki M."/>
            <person name="Suzuki K.-i.T."/>
            <person name="Hayashi T."/>
            <person name="Toyoda A."/>
            <person name="Oliveira C."/>
            <person name="Osipova E."/>
            <person name="Leigh N.D."/>
            <person name="Simon A."/>
            <person name="Yun M.H."/>
        </authorList>
    </citation>
    <scope>NUCLEOTIDE SEQUENCE</scope>
    <source>
        <strain evidence="2">20211129_DDA</strain>
        <tissue evidence="2">Liver</tissue>
    </source>
</reference>
<evidence type="ECO:0000256" key="1">
    <source>
        <dbReference type="SAM" id="MobiDB-lite"/>
    </source>
</evidence>
<proteinExistence type="predicted"/>